<dbReference type="Pfam" id="PF12838">
    <property type="entry name" value="Fer4_7"/>
    <property type="match status" value="1"/>
</dbReference>
<dbReference type="PROSITE" id="PS00198">
    <property type="entry name" value="4FE4S_FER_1"/>
    <property type="match status" value="2"/>
</dbReference>
<reference evidence="2" key="1">
    <citation type="submission" date="2019-08" db="EMBL/GenBank/DDBJ databases">
        <authorList>
            <person name="Kucharzyk K."/>
            <person name="Murdoch R.W."/>
            <person name="Higgins S."/>
            <person name="Loffler F."/>
        </authorList>
    </citation>
    <scope>NUCLEOTIDE SEQUENCE</scope>
</reference>
<evidence type="ECO:0000259" key="1">
    <source>
        <dbReference type="PROSITE" id="PS51379"/>
    </source>
</evidence>
<protein>
    <recommendedName>
        <fullName evidence="1">4Fe-4S ferredoxin-type domain-containing protein</fullName>
    </recommendedName>
</protein>
<dbReference type="PROSITE" id="PS51379">
    <property type="entry name" value="4FE4S_FER_2"/>
    <property type="match status" value="2"/>
</dbReference>
<name>A0A645B5L4_9ZZZZ</name>
<dbReference type="AlphaFoldDB" id="A0A645B5L4"/>
<organism evidence="2">
    <name type="scientific">bioreactor metagenome</name>
    <dbReference type="NCBI Taxonomy" id="1076179"/>
    <lineage>
        <taxon>unclassified sequences</taxon>
        <taxon>metagenomes</taxon>
        <taxon>ecological metagenomes</taxon>
    </lineage>
</organism>
<proteinExistence type="predicted"/>
<dbReference type="PANTHER" id="PTHR43122">
    <property type="entry name" value="FERREDOXIN SUBUNIT OF PYRUVATE:FLAVODOXIN OXIDOREDUCTASE-RELATED"/>
    <property type="match status" value="1"/>
</dbReference>
<comment type="caution">
    <text evidence="2">The sequence shown here is derived from an EMBL/GenBank/DDBJ whole genome shotgun (WGS) entry which is preliminary data.</text>
</comment>
<feature type="domain" description="4Fe-4S ferredoxin-type" evidence="1">
    <location>
        <begin position="39"/>
        <end position="67"/>
    </location>
</feature>
<evidence type="ECO:0000313" key="2">
    <source>
        <dbReference type="EMBL" id="MPM57024.1"/>
    </source>
</evidence>
<dbReference type="PANTHER" id="PTHR43122:SF1">
    <property type="entry name" value="IRON-SULFUR-BINDING PROTEIN"/>
    <property type="match status" value="1"/>
</dbReference>
<feature type="domain" description="4Fe-4S ferredoxin-type" evidence="1">
    <location>
        <begin position="2"/>
        <end position="31"/>
    </location>
</feature>
<accession>A0A645B5L4</accession>
<dbReference type="InterPro" id="IPR017896">
    <property type="entry name" value="4Fe4S_Fe-S-bd"/>
</dbReference>
<sequence length="67" mass="7355">MAKIEIHPENCKACLYCVQVCPNKVIAEGTKVNSKGYMYVVPVNIEKCVGCKLCAIMCPDAAIDVYK</sequence>
<dbReference type="Gene3D" id="3.30.70.20">
    <property type="match status" value="1"/>
</dbReference>
<dbReference type="EMBL" id="VSSQ01016053">
    <property type="protein sequence ID" value="MPM57024.1"/>
    <property type="molecule type" value="Genomic_DNA"/>
</dbReference>
<gene>
    <name evidence="2" type="ORF">SDC9_103841</name>
</gene>
<dbReference type="InterPro" id="IPR017900">
    <property type="entry name" value="4Fe4S_Fe_S_CS"/>
</dbReference>
<dbReference type="SUPFAM" id="SSF54862">
    <property type="entry name" value="4Fe-4S ferredoxins"/>
    <property type="match status" value="1"/>
</dbReference>